<dbReference type="InterPro" id="IPR036615">
    <property type="entry name" value="Mur_ligase_C_dom_sf"/>
</dbReference>
<feature type="domain" description="Mur ligase N-terminal catalytic" evidence="10">
    <location>
        <begin position="29"/>
        <end position="107"/>
    </location>
</feature>
<keyword evidence="4 7" id="KW-0573">Peptidoglycan synthesis</keyword>
<feature type="domain" description="Mur ligase central" evidence="12">
    <location>
        <begin position="120"/>
        <end position="312"/>
    </location>
</feature>
<dbReference type="InterPro" id="IPR004101">
    <property type="entry name" value="Mur_ligase_C"/>
</dbReference>
<comment type="catalytic activity">
    <reaction evidence="7">
        <text>UDP-N-acetyl-alpha-D-muramoyl-L-alanyl-D-glutamate + meso-2,6-diaminopimelate + ATP = UDP-N-acetyl-alpha-D-muramoyl-L-alanyl-gamma-D-glutamyl-meso-2,6-diaminopimelate + ADP + phosphate + H(+)</text>
        <dbReference type="Rhea" id="RHEA:23676"/>
        <dbReference type="ChEBI" id="CHEBI:15378"/>
        <dbReference type="ChEBI" id="CHEBI:30616"/>
        <dbReference type="ChEBI" id="CHEBI:43474"/>
        <dbReference type="ChEBI" id="CHEBI:57791"/>
        <dbReference type="ChEBI" id="CHEBI:83900"/>
        <dbReference type="ChEBI" id="CHEBI:83905"/>
        <dbReference type="ChEBI" id="CHEBI:456216"/>
        <dbReference type="EC" id="6.3.2.13"/>
    </reaction>
</comment>
<dbReference type="Pfam" id="PF02875">
    <property type="entry name" value="Mur_ligase_C"/>
    <property type="match status" value="1"/>
</dbReference>
<dbReference type="AlphaFoldDB" id="A0A8J7UU98"/>
<feature type="binding site" evidence="7">
    <location>
        <position position="475"/>
    </location>
    <ligand>
        <name>meso-2,6-diaminopimelate</name>
        <dbReference type="ChEBI" id="CHEBI:57791"/>
    </ligand>
</feature>
<dbReference type="HAMAP" id="MF_00208">
    <property type="entry name" value="MurE"/>
    <property type="match status" value="1"/>
</dbReference>
<comment type="function">
    <text evidence="7">Catalyzes the addition of meso-diaminopimelic acid to the nucleotide precursor UDP-N-acetylmuramoyl-L-alanyl-D-glutamate (UMAG) in the biosynthesis of bacterial cell-wall peptidoglycan.</text>
</comment>
<evidence type="ECO:0000256" key="1">
    <source>
        <dbReference type="ARBA" id="ARBA00005898"/>
    </source>
</evidence>
<dbReference type="GO" id="GO:0005524">
    <property type="term" value="F:ATP binding"/>
    <property type="evidence" value="ECO:0007669"/>
    <property type="project" value="UniProtKB-UniRule"/>
</dbReference>
<keyword evidence="7" id="KW-0067">ATP-binding</keyword>
<comment type="PTM">
    <text evidence="7">Carboxylation is probably crucial for Mg(2+) binding and, consequently, for the gamma-phosphate positioning of ATP.</text>
</comment>
<dbReference type="InterPro" id="IPR035911">
    <property type="entry name" value="MurE/MurF_N"/>
</dbReference>
<dbReference type="Pfam" id="PF08245">
    <property type="entry name" value="Mur_ligase_M"/>
    <property type="match status" value="1"/>
</dbReference>
<evidence type="ECO:0000313" key="14">
    <source>
        <dbReference type="Proteomes" id="UP000673975"/>
    </source>
</evidence>
<accession>A0A8J7UU98</accession>
<dbReference type="InterPro" id="IPR036565">
    <property type="entry name" value="Mur-like_cat_sf"/>
</dbReference>
<feature type="compositionally biased region" description="Basic residues" evidence="9">
    <location>
        <begin position="510"/>
        <end position="519"/>
    </location>
</feature>
<feature type="modified residue" description="N6-carboxylysine" evidence="7">
    <location>
        <position position="231"/>
    </location>
</feature>
<reference evidence="13" key="1">
    <citation type="submission" date="2021-02" db="EMBL/GenBank/DDBJ databases">
        <title>Natronogracilivirga saccharolytica gen. nov. sp. nov. a new anaerobic, haloalkiliphilic carbohydrate-fermenting bacterium from soda lake and proposing of Cyclonatronumiaceae fam. nov. in the phylum Balneolaeota.</title>
        <authorList>
            <person name="Zhilina T.N."/>
            <person name="Sorokin D.Y."/>
            <person name="Zavarzina D.G."/>
            <person name="Toshchakov S.V."/>
            <person name="Kublanov I.V."/>
        </authorList>
    </citation>
    <scope>NUCLEOTIDE SEQUENCE</scope>
    <source>
        <strain evidence="13">Z-1702</strain>
    </source>
</reference>
<comment type="caution">
    <text evidence="13">The sequence shown here is derived from an EMBL/GenBank/DDBJ whole genome shotgun (WGS) entry which is preliminary data.</text>
</comment>
<dbReference type="SUPFAM" id="SSF53244">
    <property type="entry name" value="MurD-like peptide ligases, peptide-binding domain"/>
    <property type="match status" value="1"/>
</dbReference>
<dbReference type="RefSeq" id="WP_210512858.1">
    <property type="nucleotide sequence ID" value="NZ_JAFIDN010000010.1"/>
</dbReference>
<feature type="binding site" evidence="7">
    <location>
        <position position="197"/>
    </location>
    <ligand>
        <name>UDP-N-acetyl-alpha-D-muramoyl-L-alanyl-D-glutamate</name>
        <dbReference type="ChEBI" id="CHEBI:83900"/>
    </ligand>
</feature>
<keyword evidence="7" id="KW-0547">Nucleotide-binding</keyword>
<feature type="binding site" evidence="7">
    <location>
        <position position="191"/>
    </location>
    <ligand>
        <name>UDP-N-acetyl-alpha-D-muramoyl-L-alanyl-D-glutamate</name>
        <dbReference type="ChEBI" id="CHEBI:83900"/>
    </ligand>
</feature>
<evidence type="ECO:0000256" key="7">
    <source>
        <dbReference type="HAMAP-Rule" id="MF_00208"/>
    </source>
</evidence>
<keyword evidence="7" id="KW-0460">Magnesium</keyword>
<keyword evidence="14" id="KW-1185">Reference proteome</keyword>
<feature type="binding site" evidence="7">
    <location>
        <position position="29"/>
    </location>
    <ligand>
        <name>UDP-N-acetyl-alpha-D-muramoyl-L-alanyl-D-glutamate</name>
        <dbReference type="ChEBI" id="CHEBI:83900"/>
    </ligand>
</feature>
<dbReference type="PANTHER" id="PTHR23135">
    <property type="entry name" value="MUR LIGASE FAMILY MEMBER"/>
    <property type="match status" value="1"/>
</dbReference>
<keyword evidence="7" id="KW-0963">Cytoplasm</keyword>
<protein>
    <recommendedName>
        <fullName evidence="7">UDP-N-acetylmuramoyl-L-alanyl-D-glutamate--2,6-diaminopimelate ligase</fullName>
        <ecNumber evidence="7">6.3.2.13</ecNumber>
    </recommendedName>
    <alternativeName>
        <fullName evidence="7">Meso-A2pm-adding enzyme</fullName>
    </alternativeName>
    <alternativeName>
        <fullName evidence="7">Meso-diaminopimelate-adding enzyme</fullName>
    </alternativeName>
    <alternativeName>
        <fullName evidence="7">UDP-MurNAc-L-Ala-D-Glu:meso-diaminopimelate ligase</fullName>
    </alternativeName>
    <alternativeName>
        <fullName evidence="7">UDP-MurNAc-tripeptide synthetase</fullName>
    </alternativeName>
    <alternativeName>
        <fullName evidence="7">UDP-N-acetylmuramyl-tripeptide synthetase</fullName>
    </alternativeName>
</protein>
<dbReference type="EMBL" id="JAFIDN010000010">
    <property type="protein sequence ID" value="MBP3193401.1"/>
    <property type="molecule type" value="Genomic_DNA"/>
</dbReference>
<dbReference type="EC" id="6.3.2.13" evidence="7"/>
<evidence type="ECO:0000259" key="11">
    <source>
        <dbReference type="Pfam" id="PF02875"/>
    </source>
</evidence>
<keyword evidence="6 7" id="KW-0961">Cell wall biogenesis/degradation</keyword>
<evidence type="ECO:0000256" key="2">
    <source>
        <dbReference type="ARBA" id="ARBA00022618"/>
    </source>
</evidence>
<dbReference type="GO" id="GO:0051301">
    <property type="term" value="P:cell division"/>
    <property type="evidence" value="ECO:0007669"/>
    <property type="project" value="UniProtKB-KW"/>
</dbReference>
<comment type="cofactor">
    <cofactor evidence="7">
        <name>Mg(2+)</name>
        <dbReference type="ChEBI" id="CHEBI:18420"/>
    </cofactor>
</comment>
<dbReference type="Pfam" id="PF01225">
    <property type="entry name" value="Mur_ligase"/>
    <property type="match status" value="1"/>
</dbReference>
<dbReference type="Proteomes" id="UP000673975">
    <property type="component" value="Unassembled WGS sequence"/>
</dbReference>
<feature type="binding site" evidence="7">
    <location>
        <begin position="164"/>
        <end position="165"/>
    </location>
    <ligand>
        <name>UDP-N-acetyl-alpha-D-muramoyl-L-alanyl-D-glutamate</name>
        <dbReference type="ChEBI" id="CHEBI:83900"/>
    </ligand>
</feature>
<evidence type="ECO:0000256" key="8">
    <source>
        <dbReference type="RuleBase" id="RU004135"/>
    </source>
</evidence>
<feature type="binding site" evidence="7">
    <location>
        <begin position="424"/>
        <end position="427"/>
    </location>
    <ligand>
        <name>meso-2,6-diaminopimelate</name>
        <dbReference type="ChEBI" id="CHEBI:57791"/>
    </ligand>
</feature>
<dbReference type="Gene3D" id="3.40.1190.10">
    <property type="entry name" value="Mur-like, catalytic domain"/>
    <property type="match status" value="1"/>
</dbReference>
<dbReference type="GO" id="GO:0071555">
    <property type="term" value="P:cell wall organization"/>
    <property type="evidence" value="ECO:0007669"/>
    <property type="project" value="UniProtKB-KW"/>
</dbReference>
<dbReference type="GO" id="GO:0005737">
    <property type="term" value="C:cytoplasm"/>
    <property type="evidence" value="ECO:0007669"/>
    <property type="project" value="UniProtKB-SubCell"/>
</dbReference>
<evidence type="ECO:0000313" key="13">
    <source>
        <dbReference type="EMBL" id="MBP3193401.1"/>
    </source>
</evidence>
<dbReference type="SUPFAM" id="SSF63418">
    <property type="entry name" value="MurE/MurF N-terminal domain"/>
    <property type="match status" value="1"/>
</dbReference>
<dbReference type="UniPathway" id="UPA00219"/>
<dbReference type="GO" id="GO:0008765">
    <property type="term" value="F:UDP-N-acetylmuramoylalanyl-D-glutamate-2,6-diaminopimelate ligase activity"/>
    <property type="evidence" value="ECO:0007669"/>
    <property type="project" value="UniProtKB-UniRule"/>
</dbReference>
<organism evidence="13 14">
    <name type="scientific">Natronogracilivirga saccharolytica</name>
    <dbReference type="NCBI Taxonomy" id="2812953"/>
    <lineage>
        <taxon>Bacteria</taxon>
        <taxon>Pseudomonadati</taxon>
        <taxon>Balneolota</taxon>
        <taxon>Balneolia</taxon>
        <taxon>Balneolales</taxon>
        <taxon>Cyclonatronaceae</taxon>
        <taxon>Natronogracilivirga</taxon>
    </lineage>
</organism>
<dbReference type="InterPro" id="IPR000713">
    <property type="entry name" value="Mur_ligase_N"/>
</dbReference>
<dbReference type="SUPFAM" id="SSF53623">
    <property type="entry name" value="MurD-like peptide ligases, catalytic domain"/>
    <property type="match status" value="1"/>
</dbReference>
<evidence type="ECO:0000256" key="3">
    <source>
        <dbReference type="ARBA" id="ARBA00022960"/>
    </source>
</evidence>
<feature type="binding site" evidence="7">
    <location>
        <position position="479"/>
    </location>
    <ligand>
        <name>meso-2,6-diaminopimelate</name>
        <dbReference type="ChEBI" id="CHEBI:57791"/>
    </ligand>
</feature>
<dbReference type="NCBIfam" id="TIGR01085">
    <property type="entry name" value="murE"/>
    <property type="match status" value="1"/>
</dbReference>
<dbReference type="Gene3D" id="3.40.1390.10">
    <property type="entry name" value="MurE/MurF, N-terminal domain"/>
    <property type="match status" value="1"/>
</dbReference>
<gene>
    <name evidence="7" type="primary">murE</name>
    <name evidence="13" type="ORF">NATSA_12050</name>
</gene>
<evidence type="ECO:0000256" key="6">
    <source>
        <dbReference type="ARBA" id="ARBA00023316"/>
    </source>
</evidence>
<dbReference type="PANTHER" id="PTHR23135:SF4">
    <property type="entry name" value="UDP-N-ACETYLMURAMOYL-L-ALANYL-D-GLUTAMATE--2,6-DIAMINOPIMELATE LIGASE MURE HOMOLOG, CHLOROPLASTIC"/>
    <property type="match status" value="1"/>
</dbReference>
<keyword evidence="7 13" id="KW-0436">Ligase</keyword>
<evidence type="ECO:0000256" key="4">
    <source>
        <dbReference type="ARBA" id="ARBA00022984"/>
    </source>
</evidence>
<comment type="similarity">
    <text evidence="1 7">Belongs to the MurCDEF family. MurE subfamily.</text>
</comment>
<dbReference type="GO" id="GO:0009252">
    <property type="term" value="P:peptidoglycan biosynthetic process"/>
    <property type="evidence" value="ECO:0007669"/>
    <property type="project" value="UniProtKB-UniRule"/>
</dbReference>
<feature type="binding site" evidence="7">
    <location>
        <position position="400"/>
    </location>
    <ligand>
        <name>meso-2,6-diaminopimelate</name>
        <dbReference type="ChEBI" id="CHEBI:57791"/>
    </ligand>
</feature>
<dbReference type="InterPro" id="IPR013221">
    <property type="entry name" value="Mur_ligase_cen"/>
</dbReference>
<dbReference type="GO" id="GO:0000287">
    <property type="term" value="F:magnesium ion binding"/>
    <property type="evidence" value="ECO:0007669"/>
    <property type="project" value="UniProtKB-UniRule"/>
</dbReference>
<feature type="compositionally biased region" description="Basic and acidic residues" evidence="9">
    <location>
        <begin position="520"/>
        <end position="531"/>
    </location>
</feature>
<keyword evidence="2 7" id="KW-0132">Cell division</keyword>
<evidence type="ECO:0000256" key="9">
    <source>
        <dbReference type="SAM" id="MobiDB-lite"/>
    </source>
</evidence>
<dbReference type="Gene3D" id="3.90.190.20">
    <property type="entry name" value="Mur ligase, C-terminal domain"/>
    <property type="match status" value="1"/>
</dbReference>
<feature type="binding site" evidence="7">
    <location>
        <position position="31"/>
    </location>
    <ligand>
        <name>UDP-N-acetyl-alpha-D-muramoyl-L-alanyl-D-glutamate</name>
        <dbReference type="ChEBI" id="CHEBI:83900"/>
    </ligand>
</feature>
<evidence type="ECO:0000259" key="10">
    <source>
        <dbReference type="Pfam" id="PF01225"/>
    </source>
</evidence>
<dbReference type="InterPro" id="IPR005761">
    <property type="entry name" value="UDP-N-AcMur-Glu-dNH2Pim_ligase"/>
</dbReference>
<dbReference type="NCBIfam" id="NF001126">
    <property type="entry name" value="PRK00139.1-4"/>
    <property type="match status" value="1"/>
</dbReference>
<dbReference type="GO" id="GO:0008360">
    <property type="term" value="P:regulation of cell shape"/>
    <property type="evidence" value="ECO:0007669"/>
    <property type="project" value="UniProtKB-KW"/>
</dbReference>
<feature type="binding site" evidence="7">
    <location>
        <begin position="122"/>
        <end position="128"/>
    </location>
    <ligand>
        <name>ATP</name>
        <dbReference type="ChEBI" id="CHEBI:30616"/>
    </ligand>
</feature>
<keyword evidence="5 7" id="KW-0131">Cell cycle</keyword>
<evidence type="ECO:0000256" key="5">
    <source>
        <dbReference type="ARBA" id="ARBA00023306"/>
    </source>
</evidence>
<name>A0A8J7UU98_9BACT</name>
<feature type="short sequence motif" description="Meso-diaminopimelate recognition motif" evidence="7">
    <location>
        <begin position="424"/>
        <end position="427"/>
    </location>
</feature>
<evidence type="ECO:0000259" key="12">
    <source>
        <dbReference type="Pfam" id="PF08245"/>
    </source>
</evidence>
<comment type="subcellular location">
    <subcellularLocation>
        <location evidence="7 8">Cytoplasm</location>
    </subcellularLocation>
</comment>
<feature type="binding site" evidence="7">
    <location>
        <position position="199"/>
    </location>
    <ligand>
        <name>UDP-N-acetyl-alpha-D-muramoyl-L-alanyl-D-glutamate</name>
        <dbReference type="ChEBI" id="CHEBI:83900"/>
    </ligand>
</feature>
<sequence length="531" mass="58729">MMNIADLLHIIHPLQTNGHFDGKPGKLVLDSRHVKKDDVFIALRGTRSDGHHFISEAIRRGAAVIIAEHIPDEHSKTPHHDTDAENGPLYIQVADTRHIAGELAQAFAGYPARRLKMTGITGTNGKTTVSTLVYQVLQTLGYNTGLLGTVETRIGDRVMESHLTTPDPVSLAGTLKKMVSKDTAFAVMEVSSHALEQQRVGGIRFDVGAFTNLSRDHLDYHRDMDAYVEAKQRLFLSLDSDAIAVINRDDPSAHKVIEECQARIWDFGFENNKDFRILDESPEGMVLDLDGTIVSTPLAGRYNAYNVAQAYLICLALGCTKGSVASALGEARGAAGRLERVKPEGYDDDDLTPAVLESAPSVFVDYAHTPDALENVLQALTAVRTEGVTLHVVFGCGGDRDTTKRPEMGQIADQYADVITLTSDNPRTEDPDAIIRDIRQGIVRGDRLYIQPDRRKAIRSAVLDADTSTVVLVAGKGHETYQEVHGRRRKFDDRKVAGKAIAEWIERRDSKKRRQKQRNGRNDNESKKEVR</sequence>
<feature type="region of interest" description="Disordered" evidence="9">
    <location>
        <begin position="505"/>
        <end position="531"/>
    </location>
</feature>
<proteinExistence type="inferred from homology"/>
<keyword evidence="3 7" id="KW-0133">Cell shape</keyword>
<comment type="caution">
    <text evidence="7">Lacks conserved residue(s) required for the propagation of feature annotation.</text>
</comment>
<comment type="pathway">
    <text evidence="7 8">Cell wall biogenesis; peptidoglycan biosynthesis.</text>
</comment>
<feature type="domain" description="Mur ligase C-terminal" evidence="11">
    <location>
        <begin position="360"/>
        <end position="477"/>
    </location>
</feature>